<organism evidence="2 3">
    <name type="scientific">Microcystis aeruginosa KW</name>
    <dbReference type="NCBI Taxonomy" id="1960155"/>
    <lineage>
        <taxon>Bacteria</taxon>
        <taxon>Bacillati</taxon>
        <taxon>Cyanobacteriota</taxon>
        <taxon>Cyanophyceae</taxon>
        <taxon>Oscillatoriophycideae</taxon>
        <taxon>Chroococcales</taxon>
        <taxon>Microcystaceae</taxon>
        <taxon>Microcystis</taxon>
    </lineage>
</organism>
<protein>
    <recommendedName>
        <fullName evidence="4">Peptidase C1A papain C-terminal domain-containing protein</fullName>
    </recommendedName>
</protein>
<feature type="chain" id="PRO_5012212044" description="Peptidase C1A papain C-terminal domain-containing protein" evidence="1">
    <location>
        <begin position="23"/>
        <end position="255"/>
    </location>
</feature>
<keyword evidence="1" id="KW-0732">Signal</keyword>
<dbReference type="AlphaFoldDB" id="A0A1V4BSS7"/>
<name>A0A1V4BSS7_MICAE</name>
<evidence type="ECO:0000313" key="3">
    <source>
        <dbReference type="Proteomes" id="UP000189835"/>
    </source>
</evidence>
<gene>
    <name evidence="2" type="ORF">B1L04_16120</name>
</gene>
<sequence>MKNRAFALGTTFLATLCQIGYANSVKAFSIPNPYRHFQHQTENTGVWTEKLIGCCYVTSAATVAMSIADNNAGIQLKGFTNTSLGAELFEGNYLNFANLVGNANGVNFVPKWVGNGGWVNAPWFVGNDKGNLRVKDYYFGKNWATIPETLPNLNVVGAFALIDEVSPTAPPYIRAGNNNPNVPGDFEWWIYHVVGVHEFNFDNKTMKITDSNKDRADNEFYEPDGGNGIYQLGGNILKGPGVLDERSDCLKSQGE</sequence>
<dbReference type="RefSeq" id="WP_079208634.1">
    <property type="nucleotide sequence ID" value="NZ_MVGR01000004.1"/>
</dbReference>
<evidence type="ECO:0000256" key="1">
    <source>
        <dbReference type="SAM" id="SignalP"/>
    </source>
</evidence>
<feature type="signal peptide" evidence="1">
    <location>
        <begin position="1"/>
        <end position="22"/>
    </location>
</feature>
<proteinExistence type="predicted"/>
<dbReference type="EMBL" id="MVGR01000004">
    <property type="protein sequence ID" value="OPF17486.1"/>
    <property type="molecule type" value="Genomic_DNA"/>
</dbReference>
<dbReference type="Proteomes" id="UP000189835">
    <property type="component" value="Unassembled WGS sequence"/>
</dbReference>
<comment type="caution">
    <text evidence="2">The sequence shown here is derived from an EMBL/GenBank/DDBJ whole genome shotgun (WGS) entry which is preliminary data.</text>
</comment>
<evidence type="ECO:0008006" key="4">
    <source>
        <dbReference type="Google" id="ProtNLM"/>
    </source>
</evidence>
<accession>A0A1V4BSS7</accession>
<evidence type="ECO:0000313" key="2">
    <source>
        <dbReference type="EMBL" id="OPF17486.1"/>
    </source>
</evidence>
<reference evidence="2 3" key="1">
    <citation type="submission" date="2017-02" db="EMBL/GenBank/DDBJ databases">
        <title>Genome sequence of Microcystis aeruginosa KW.</title>
        <authorList>
            <person name="Oh H.-M."/>
            <person name="Ahn C.-Y."/>
            <person name="Jeong H."/>
            <person name="Srivastava A."/>
            <person name="Lee H.-G."/>
            <person name="Kang S.-R."/>
        </authorList>
    </citation>
    <scope>NUCLEOTIDE SEQUENCE [LARGE SCALE GENOMIC DNA]</scope>
    <source>
        <strain evidence="2 3">KW</strain>
    </source>
</reference>